<gene>
    <name evidence="1" type="ORF">CPB83DRAFT_894349</name>
</gene>
<dbReference type="AlphaFoldDB" id="A0A9P6EFG6"/>
<keyword evidence="2" id="KW-1185">Reference proteome</keyword>
<dbReference type="InterPro" id="IPR032675">
    <property type="entry name" value="LRR_dom_sf"/>
</dbReference>
<proteinExistence type="predicted"/>
<reference evidence="1" key="1">
    <citation type="submission" date="2020-11" db="EMBL/GenBank/DDBJ databases">
        <authorList>
            <consortium name="DOE Joint Genome Institute"/>
            <person name="Ahrendt S."/>
            <person name="Riley R."/>
            <person name="Andreopoulos W."/>
            <person name="Labutti K."/>
            <person name="Pangilinan J."/>
            <person name="Ruiz-Duenas F.J."/>
            <person name="Barrasa J.M."/>
            <person name="Sanchez-Garcia M."/>
            <person name="Camarero S."/>
            <person name="Miyauchi S."/>
            <person name="Serrano A."/>
            <person name="Linde D."/>
            <person name="Babiker R."/>
            <person name="Drula E."/>
            <person name="Ayuso-Fernandez I."/>
            <person name="Pacheco R."/>
            <person name="Padilla G."/>
            <person name="Ferreira P."/>
            <person name="Barriuso J."/>
            <person name="Kellner H."/>
            <person name="Castanera R."/>
            <person name="Alfaro M."/>
            <person name="Ramirez L."/>
            <person name="Pisabarro A.G."/>
            <person name="Kuo A."/>
            <person name="Tritt A."/>
            <person name="Lipzen A."/>
            <person name="He G."/>
            <person name="Yan M."/>
            <person name="Ng V."/>
            <person name="Cullen D."/>
            <person name="Martin F."/>
            <person name="Rosso M.-N."/>
            <person name="Henrissat B."/>
            <person name="Hibbett D."/>
            <person name="Martinez A.T."/>
            <person name="Grigoriev I.V."/>
        </authorList>
    </citation>
    <scope>NUCLEOTIDE SEQUENCE</scope>
    <source>
        <strain evidence="1">CBS 506.95</strain>
    </source>
</reference>
<evidence type="ECO:0000313" key="2">
    <source>
        <dbReference type="Proteomes" id="UP000807306"/>
    </source>
</evidence>
<protein>
    <submittedName>
        <fullName evidence="1">Uncharacterized protein</fullName>
    </submittedName>
</protein>
<organism evidence="1 2">
    <name type="scientific">Crepidotus variabilis</name>
    <dbReference type="NCBI Taxonomy" id="179855"/>
    <lineage>
        <taxon>Eukaryota</taxon>
        <taxon>Fungi</taxon>
        <taxon>Dikarya</taxon>
        <taxon>Basidiomycota</taxon>
        <taxon>Agaricomycotina</taxon>
        <taxon>Agaricomycetes</taxon>
        <taxon>Agaricomycetidae</taxon>
        <taxon>Agaricales</taxon>
        <taxon>Agaricineae</taxon>
        <taxon>Crepidotaceae</taxon>
        <taxon>Crepidotus</taxon>
    </lineage>
</organism>
<dbReference type="Proteomes" id="UP000807306">
    <property type="component" value="Unassembled WGS sequence"/>
</dbReference>
<dbReference type="Gene3D" id="3.80.10.10">
    <property type="entry name" value="Ribonuclease Inhibitor"/>
    <property type="match status" value="1"/>
</dbReference>
<accession>A0A9P6EFG6</accession>
<comment type="caution">
    <text evidence="1">The sequence shown here is derived from an EMBL/GenBank/DDBJ whole genome shotgun (WGS) entry which is preliminary data.</text>
</comment>
<evidence type="ECO:0000313" key="1">
    <source>
        <dbReference type="EMBL" id="KAF9528566.1"/>
    </source>
</evidence>
<name>A0A9P6EFG6_9AGAR</name>
<dbReference type="EMBL" id="MU157852">
    <property type="protein sequence ID" value="KAF9528566.1"/>
    <property type="molecule type" value="Genomic_DNA"/>
</dbReference>
<sequence length="246" mass="27718">MSLLLEHPPFLDPFRDILSAALLCSSSLLVELRFACQYDEDGDVDPEYQIPTMRVNDTCLAPLLQMKNLTTLNLDPELRVDAITDQFLHDVAATLPALNFFVIGLSSLYEVVPCTTISGIQVVLESCTHLQTFHVPFKLGGILALQEVVVGLKNFGSLFAAHQPDAALFHAELVRMRPGLERVTVGYHQNLKVVTPWEQHPASDEEEEICTTEYRGCRFEKIMRQVFFYSTRQSFCLSDEPLQSIL</sequence>